<dbReference type="EMBL" id="SRKY01000003">
    <property type="protein sequence ID" value="THH35710.1"/>
    <property type="molecule type" value="Genomic_DNA"/>
</dbReference>
<dbReference type="RefSeq" id="WP_136463180.1">
    <property type="nucleotide sequence ID" value="NZ_SRKY01000003.1"/>
</dbReference>
<name>A0A4S4NHY4_9RHOB</name>
<accession>A0A4S4NHY4</accession>
<comment type="caution">
    <text evidence="1">The sequence shown here is derived from an EMBL/GenBank/DDBJ whole genome shotgun (WGS) entry which is preliminary data.</text>
</comment>
<proteinExistence type="predicted"/>
<dbReference type="Proteomes" id="UP000306602">
    <property type="component" value="Unassembled WGS sequence"/>
</dbReference>
<gene>
    <name evidence="1" type="ORF">E4Z66_11520</name>
</gene>
<evidence type="ECO:0000313" key="1">
    <source>
        <dbReference type="EMBL" id="THH35710.1"/>
    </source>
</evidence>
<sequence length="155" mass="16792">MSVATVSPVRSADANDSTEMNQDLLVALVAAALTEAWIAAAGLRHTVVPALPPSRRAFPELLARRLEKAQIFDDAFVDDLGTFLETLTAKINSTTHVGWEADENHVRGGYEVIYADCQTHALIQCANELHGVRDMVSAVLHGARAMRVSQEILDA</sequence>
<reference evidence="1 2" key="1">
    <citation type="submission" date="2019-04" db="EMBL/GenBank/DDBJ databases">
        <title>Shimia ponticola sp. nov., isolated from seawater.</title>
        <authorList>
            <person name="Kim Y.-O."/>
            <person name="Yoon J.-H."/>
        </authorList>
    </citation>
    <scope>NUCLEOTIDE SEQUENCE [LARGE SCALE GENOMIC DNA]</scope>
    <source>
        <strain evidence="1 2">MYP11</strain>
    </source>
</reference>
<organism evidence="1 2">
    <name type="scientific">Aliishimia ponticola</name>
    <dbReference type="NCBI Taxonomy" id="2499833"/>
    <lineage>
        <taxon>Bacteria</taxon>
        <taxon>Pseudomonadati</taxon>
        <taxon>Pseudomonadota</taxon>
        <taxon>Alphaproteobacteria</taxon>
        <taxon>Rhodobacterales</taxon>
        <taxon>Paracoccaceae</taxon>
        <taxon>Aliishimia</taxon>
    </lineage>
</organism>
<protein>
    <submittedName>
        <fullName evidence="1">Uncharacterized protein</fullName>
    </submittedName>
</protein>
<evidence type="ECO:0000313" key="2">
    <source>
        <dbReference type="Proteomes" id="UP000306602"/>
    </source>
</evidence>
<dbReference type="OrthoDB" id="7863589at2"/>
<keyword evidence="2" id="KW-1185">Reference proteome</keyword>
<dbReference type="AlphaFoldDB" id="A0A4S4NHY4"/>